<dbReference type="Proteomes" id="UP000318288">
    <property type="component" value="Unassembled WGS sequence"/>
</dbReference>
<comment type="caution">
    <text evidence="4">The sequence shown here is derived from an EMBL/GenBank/DDBJ whole genome shotgun (WGS) entry which is preliminary data.</text>
</comment>
<protein>
    <submittedName>
        <fullName evidence="4">WD domain, G-beta repeat</fullName>
    </submittedName>
</protein>
<dbReference type="SUPFAM" id="SSF50978">
    <property type="entry name" value="WD40 repeat-like"/>
    <property type="match status" value="1"/>
</dbReference>
<dbReference type="AlphaFoldDB" id="A0A5C6FKH4"/>
<name>A0A5C6FKH4_9BACT</name>
<reference evidence="4 5" key="1">
    <citation type="submission" date="2019-02" db="EMBL/GenBank/DDBJ databases">
        <title>Deep-cultivation of Planctomycetes and their phenomic and genomic characterization uncovers novel biology.</title>
        <authorList>
            <person name="Wiegand S."/>
            <person name="Jogler M."/>
            <person name="Boedeker C."/>
            <person name="Pinto D."/>
            <person name="Vollmers J."/>
            <person name="Rivas-Marin E."/>
            <person name="Kohn T."/>
            <person name="Peeters S.H."/>
            <person name="Heuer A."/>
            <person name="Rast P."/>
            <person name="Oberbeckmann S."/>
            <person name="Bunk B."/>
            <person name="Jeske O."/>
            <person name="Meyerdierks A."/>
            <person name="Storesund J.E."/>
            <person name="Kallscheuer N."/>
            <person name="Luecker S."/>
            <person name="Lage O.M."/>
            <person name="Pohl T."/>
            <person name="Merkel B.J."/>
            <person name="Hornburger P."/>
            <person name="Mueller R.-W."/>
            <person name="Bruemmer F."/>
            <person name="Labrenz M."/>
            <person name="Spormann A.M."/>
            <person name="Op Den Camp H."/>
            <person name="Overmann J."/>
            <person name="Amann R."/>
            <person name="Jetten M.S.M."/>
            <person name="Mascher T."/>
            <person name="Medema M.H."/>
            <person name="Devos D.P."/>
            <person name="Kaster A.-K."/>
            <person name="Ovreas L."/>
            <person name="Rohde M."/>
            <person name="Galperin M.Y."/>
            <person name="Jogler C."/>
        </authorList>
    </citation>
    <scope>NUCLEOTIDE SEQUENCE [LARGE SCALE GENOMIC DNA]</scope>
    <source>
        <strain evidence="4 5">Poly51</strain>
    </source>
</reference>
<dbReference type="InterPro" id="IPR001680">
    <property type="entry name" value="WD40_rpt"/>
</dbReference>
<gene>
    <name evidence="4" type="ORF">Poly51_05490</name>
</gene>
<dbReference type="OrthoDB" id="230341at2"/>
<dbReference type="InterPro" id="IPR015943">
    <property type="entry name" value="WD40/YVTN_repeat-like_dom_sf"/>
</dbReference>
<dbReference type="PROSITE" id="PS50082">
    <property type="entry name" value="WD_REPEATS_2"/>
    <property type="match status" value="2"/>
</dbReference>
<evidence type="ECO:0000313" key="4">
    <source>
        <dbReference type="EMBL" id="TWU60274.1"/>
    </source>
</evidence>
<proteinExistence type="predicted"/>
<feature type="repeat" description="WD" evidence="3">
    <location>
        <begin position="119"/>
        <end position="151"/>
    </location>
</feature>
<keyword evidence="2" id="KW-0677">Repeat</keyword>
<dbReference type="PANTHER" id="PTHR19848">
    <property type="entry name" value="WD40 REPEAT PROTEIN"/>
    <property type="match status" value="1"/>
</dbReference>
<keyword evidence="1 3" id="KW-0853">WD repeat</keyword>
<evidence type="ECO:0000256" key="3">
    <source>
        <dbReference type="PROSITE-ProRule" id="PRU00221"/>
    </source>
</evidence>
<dbReference type="InterPro" id="IPR036322">
    <property type="entry name" value="WD40_repeat_dom_sf"/>
</dbReference>
<dbReference type="EMBL" id="SJPW01000001">
    <property type="protein sequence ID" value="TWU60274.1"/>
    <property type="molecule type" value="Genomic_DNA"/>
</dbReference>
<sequence length="377" mass="40472">MPIIFNEYAISGGRNMTRNLNAANLSRRQCLCAIALLAPAITAVGQQPTAPTRTTELRTTGTTSLPVQSRVYRLEGATNAPVVVTAIAADPRGQYLAVSGDDHVIRILSAANYRVVHKLTGHRDLIRSLAFDPAGEKLVSAGNDGQLMLWDRGDAFAQLQVMSGTPAIARVRFAPDGREMAAVGFDNEIYLIGRTVRPRSVLQCDCNDLRAVAYREDGAVIAVAGRSGDLHLFHPERGELSSEHPLHKGRIHDVVFHRQSNIAVSVGEDGDVTVFDTRERKLRHRVNVTTGKLFAVAVLNSHSVAVAGSDNVIRVVNTDVGEVTQTLEGHRGSIAALAASDDGLVSGGFDAMLRRWSIADIVTYGARIADADGSVGR</sequence>
<evidence type="ECO:0000256" key="2">
    <source>
        <dbReference type="ARBA" id="ARBA00022737"/>
    </source>
</evidence>
<dbReference type="Pfam" id="PF00400">
    <property type="entry name" value="WD40"/>
    <property type="match status" value="3"/>
</dbReference>
<keyword evidence="5" id="KW-1185">Reference proteome</keyword>
<accession>A0A5C6FKH4</accession>
<organism evidence="4 5">
    <name type="scientific">Rubripirellula tenax</name>
    <dbReference type="NCBI Taxonomy" id="2528015"/>
    <lineage>
        <taxon>Bacteria</taxon>
        <taxon>Pseudomonadati</taxon>
        <taxon>Planctomycetota</taxon>
        <taxon>Planctomycetia</taxon>
        <taxon>Pirellulales</taxon>
        <taxon>Pirellulaceae</taxon>
        <taxon>Rubripirellula</taxon>
    </lineage>
</organism>
<dbReference type="PROSITE" id="PS50294">
    <property type="entry name" value="WD_REPEATS_REGION"/>
    <property type="match status" value="1"/>
</dbReference>
<feature type="repeat" description="WD" evidence="3">
    <location>
        <begin position="327"/>
        <end position="358"/>
    </location>
</feature>
<dbReference type="SMART" id="SM00320">
    <property type="entry name" value="WD40"/>
    <property type="match status" value="7"/>
</dbReference>
<dbReference type="PANTHER" id="PTHR19848:SF8">
    <property type="entry name" value="F-BOX AND WD REPEAT DOMAIN CONTAINING 7"/>
    <property type="match status" value="1"/>
</dbReference>
<evidence type="ECO:0000256" key="1">
    <source>
        <dbReference type="ARBA" id="ARBA00022574"/>
    </source>
</evidence>
<evidence type="ECO:0000313" key="5">
    <source>
        <dbReference type="Proteomes" id="UP000318288"/>
    </source>
</evidence>
<dbReference type="Gene3D" id="2.130.10.10">
    <property type="entry name" value="YVTN repeat-like/Quinoprotein amine dehydrogenase"/>
    <property type="match status" value="2"/>
</dbReference>